<comment type="caution">
    <text evidence="11">The sequence shown here is derived from an EMBL/GenBank/DDBJ whole genome shotgun (WGS) entry which is preliminary data.</text>
</comment>
<dbReference type="GO" id="GO:0016874">
    <property type="term" value="F:ligase activity"/>
    <property type="evidence" value="ECO:0007669"/>
    <property type="project" value="UniProtKB-KW"/>
</dbReference>
<dbReference type="InterPro" id="IPR011761">
    <property type="entry name" value="ATP-grasp"/>
</dbReference>
<dbReference type="SMART" id="SM00878">
    <property type="entry name" value="Biotin_carb_C"/>
    <property type="match status" value="1"/>
</dbReference>
<dbReference type="Gene3D" id="2.40.50.100">
    <property type="match status" value="1"/>
</dbReference>
<dbReference type="NCBIfam" id="NF006367">
    <property type="entry name" value="PRK08591.1"/>
    <property type="match status" value="1"/>
</dbReference>
<dbReference type="Pfam" id="PF21139">
    <property type="entry name" value="BT_MCC_alpha"/>
    <property type="match status" value="1"/>
</dbReference>
<dbReference type="SUPFAM" id="SSF51246">
    <property type="entry name" value="Rudiment single hybrid motif"/>
    <property type="match status" value="1"/>
</dbReference>
<dbReference type="FunFam" id="3.30.470.20:FF:000028">
    <property type="entry name" value="Methylcrotonoyl-CoA carboxylase subunit alpha, mitochondrial"/>
    <property type="match status" value="1"/>
</dbReference>
<evidence type="ECO:0000313" key="11">
    <source>
        <dbReference type="EMBL" id="RDD62890.1"/>
    </source>
</evidence>
<dbReference type="PANTHER" id="PTHR18866">
    <property type="entry name" value="CARBOXYLASE:PYRUVATE/ACETYL-COA/PROPIONYL-COA CARBOXYLASE"/>
    <property type="match status" value="1"/>
</dbReference>
<evidence type="ECO:0000313" key="12">
    <source>
        <dbReference type="Proteomes" id="UP000253941"/>
    </source>
</evidence>
<evidence type="ECO:0000256" key="7">
    <source>
        <dbReference type="PROSITE-ProRule" id="PRU00409"/>
    </source>
</evidence>
<name>A0A369TC77_9PROT</name>
<dbReference type="PROSITE" id="PS50979">
    <property type="entry name" value="BC"/>
    <property type="match status" value="1"/>
</dbReference>
<dbReference type="FunFam" id="3.30.1490.20:FF:000003">
    <property type="entry name" value="acetyl-CoA carboxylase isoform X1"/>
    <property type="match status" value="1"/>
</dbReference>
<dbReference type="InterPro" id="IPR005481">
    <property type="entry name" value="BC-like_N"/>
</dbReference>
<accession>A0A369TC77</accession>
<keyword evidence="6" id="KW-0092">Biotin</keyword>
<dbReference type="InterPro" id="IPR016185">
    <property type="entry name" value="PreATP-grasp_dom_sf"/>
</dbReference>
<evidence type="ECO:0000256" key="5">
    <source>
        <dbReference type="ARBA" id="ARBA00022946"/>
    </source>
</evidence>
<keyword evidence="3 7" id="KW-0547">Nucleotide-binding</keyword>
<dbReference type="FunFam" id="2.40.50.100:FF:000003">
    <property type="entry name" value="Acetyl-CoA carboxylase biotin carboxyl carrier protein"/>
    <property type="match status" value="1"/>
</dbReference>
<evidence type="ECO:0000259" key="10">
    <source>
        <dbReference type="PROSITE" id="PS50979"/>
    </source>
</evidence>
<sequence>MFTSLLIANRGEIACRIIRTARRMGLRTIAVYSDADREALHVELADEAWRLGPAPAVESYLNQNALLAVIKASGAEAVHPGYGFLAENADFAEAVAGAGSVFVGPPPDAVRAMGSKAAAKALMHKAGVPLVPGYHGDAQDTETLAREAEAVGYPLLIKASAGGGGKGMRAVERPADFAEALAGAQREASASFGDARVLLEKYLQRPRHIEVQVFADTHGNTVHMFERDCSLQRRHQKVVEEAPAPGMDPARRAEMGAAAVAAAEAIGYVGAGTVEFIAEGNAFYFMEMNTRLQVEHPVTEAVTGLDLVEWQLRVAAGEVLPWRQDDLSLDGHAVEVRLYAEDPGRDFLPATGRLDHLRLPDGLPGVRVDSGVQAGDAVTPNYDPMLAKIIAHGANRPAALRRLRHALEQTGVGGVTTNLAFLCDLLDHPEVRAGGADTGLIGRARADLIAAGEALPEGALALAALAELERRRAEVAVEAAESGDPHSPWHTTTGWRLNVETHLDLRFAVREVEQVVRVRYRPEAYLLDLPSGSVDARGHLADDGTLDAEIGGRRLRGAVVRRGHDLTVLLGPRAYRLIRLQPLAGAESDAGVDGTLTAPMPGKITKVAVEAGAEVDAGATLMVLEAMKMEHTIVAPAQGRVAEVRYRMGDQVEEGTELLVFEVAAEKEAGAA</sequence>
<keyword evidence="2" id="KW-0436">Ligase</keyword>
<dbReference type="InterPro" id="IPR050856">
    <property type="entry name" value="Biotin_carboxylase_complex"/>
</dbReference>
<evidence type="ECO:0000259" key="8">
    <source>
        <dbReference type="PROSITE" id="PS50968"/>
    </source>
</evidence>
<dbReference type="SMART" id="SM01209">
    <property type="entry name" value="GARS_A"/>
    <property type="match status" value="1"/>
</dbReference>
<dbReference type="SUPFAM" id="SSF51230">
    <property type="entry name" value="Single hybrid motif"/>
    <property type="match status" value="1"/>
</dbReference>
<dbReference type="Pfam" id="PF00364">
    <property type="entry name" value="Biotin_lipoyl"/>
    <property type="match status" value="1"/>
</dbReference>
<evidence type="ECO:0000256" key="4">
    <source>
        <dbReference type="ARBA" id="ARBA00022840"/>
    </source>
</evidence>
<dbReference type="RefSeq" id="WP_114581465.1">
    <property type="nucleotide sequence ID" value="NZ_QPMH01000004.1"/>
</dbReference>
<feature type="domain" description="Lipoyl-binding" evidence="8">
    <location>
        <begin position="587"/>
        <end position="662"/>
    </location>
</feature>
<dbReference type="Gene3D" id="3.30.700.40">
    <property type="match status" value="1"/>
</dbReference>
<keyword evidence="4 7" id="KW-0067">ATP-binding</keyword>
<dbReference type="Pfam" id="PF02786">
    <property type="entry name" value="CPSase_L_D2"/>
    <property type="match status" value="1"/>
</dbReference>
<gene>
    <name evidence="11" type="ORF">DRB17_06955</name>
</gene>
<dbReference type="PROSITE" id="PS00866">
    <property type="entry name" value="CPSASE_1"/>
    <property type="match status" value="1"/>
</dbReference>
<keyword evidence="12" id="KW-1185">Reference proteome</keyword>
<dbReference type="InterPro" id="IPR011053">
    <property type="entry name" value="Single_hybrid_motif"/>
</dbReference>
<evidence type="ECO:0000256" key="1">
    <source>
        <dbReference type="ARBA" id="ARBA00001953"/>
    </source>
</evidence>
<proteinExistence type="predicted"/>
<dbReference type="AlphaFoldDB" id="A0A369TC77"/>
<dbReference type="CDD" id="cd06850">
    <property type="entry name" value="biotinyl_domain"/>
    <property type="match status" value="1"/>
</dbReference>
<dbReference type="Gene3D" id="3.30.470.20">
    <property type="entry name" value="ATP-grasp fold, B domain"/>
    <property type="match status" value="1"/>
</dbReference>
<dbReference type="GO" id="GO:0005524">
    <property type="term" value="F:ATP binding"/>
    <property type="evidence" value="ECO:0007669"/>
    <property type="project" value="UniProtKB-UniRule"/>
</dbReference>
<dbReference type="SUPFAM" id="SSF52440">
    <property type="entry name" value="PreATP-grasp domain"/>
    <property type="match status" value="1"/>
</dbReference>
<dbReference type="InterPro" id="IPR011054">
    <property type="entry name" value="Rudment_hybrid_motif"/>
</dbReference>
<dbReference type="EMBL" id="QPMH01000004">
    <property type="protein sequence ID" value="RDD62890.1"/>
    <property type="molecule type" value="Genomic_DNA"/>
</dbReference>
<evidence type="ECO:0000259" key="9">
    <source>
        <dbReference type="PROSITE" id="PS50975"/>
    </source>
</evidence>
<dbReference type="InterPro" id="IPR005482">
    <property type="entry name" value="Biotin_COase_C"/>
</dbReference>
<dbReference type="PROSITE" id="PS00867">
    <property type="entry name" value="CPSASE_2"/>
    <property type="match status" value="1"/>
</dbReference>
<dbReference type="Proteomes" id="UP000253941">
    <property type="component" value="Unassembled WGS sequence"/>
</dbReference>
<dbReference type="FunFam" id="3.40.50.20:FF:000010">
    <property type="entry name" value="Propionyl-CoA carboxylase subunit alpha"/>
    <property type="match status" value="1"/>
</dbReference>
<reference evidence="11 12" key="1">
    <citation type="submission" date="2018-07" db="EMBL/GenBank/DDBJ databases">
        <title>Venubactetium sediminum gen. nov., sp. nov., isolated from a marine solar saltern.</title>
        <authorList>
            <person name="Wang S."/>
        </authorList>
    </citation>
    <scope>NUCLEOTIDE SEQUENCE [LARGE SCALE GENOMIC DNA]</scope>
    <source>
        <strain evidence="11 12">WD2A32</strain>
    </source>
</reference>
<dbReference type="SUPFAM" id="SSF56059">
    <property type="entry name" value="Glutathione synthetase ATP-binding domain-like"/>
    <property type="match status" value="1"/>
</dbReference>
<feature type="domain" description="Biotin carboxylation" evidence="10">
    <location>
        <begin position="1"/>
        <end position="446"/>
    </location>
</feature>
<keyword evidence="5" id="KW-0809">Transit peptide</keyword>
<dbReference type="InterPro" id="IPR005479">
    <property type="entry name" value="CPAse_ATP-bd"/>
</dbReference>
<dbReference type="PROSITE" id="PS50975">
    <property type="entry name" value="ATP_GRASP"/>
    <property type="match status" value="1"/>
</dbReference>
<dbReference type="PROSITE" id="PS50968">
    <property type="entry name" value="BIOTINYL_LIPOYL"/>
    <property type="match status" value="1"/>
</dbReference>
<feature type="domain" description="ATP-grasp" evidence="9">
    <location>
        <begin position="120"/>
        <end position="316"/>
    </location>
</feature>
<protein>
    <submittedName>
        <fullName evidence="11">Acetyl/propionyl/methylcrotonyl-CoA carboxylase subunit alpha</fullName>
    </submittedName>
</protein>
<evidence type="ECO:0000256" key="2">
    <source>
        <dbReference type="ARBA" id="ARBA00022598"/>
    </source>
</evidence>
<evidence type="ECO:0000256" key="3">
    <source>
        <dbReference type="ARBA" id="ARBA00022741"/>
    </source>
</evidence>
<dbReference type="GO" id="GO:0046872">
    <property type="term" value="F:metal ion binding"/>
    <property type="evidence" value="ECO:0007669"/>
    <property type="project" value="InterPro"/>
</dbReference>
<dbReference type="InterPro" id="IPR000089">
    <property type="entry name" value="Biotin_lipoyl"/>
</dbReference>
<dbReference type="PANTHER" id="PTHR18866:SF33">
    <property type="entry name" value="METHYLCROTONOYL-COA CARBOXYLASE SUBUNIT ALPHA, MITOCHONDRIAL-RELATED"/>
    <property type="match status" value="1"/>
</dbReference>
<evidence type="ECO:0000256" key="6">
    <source>
        <dbReference type="ARBA" id="ARBA00023267"/>
    </source>
</evidence>
<comment type="cofactor">
    <cofactor evidence="1">
        <name>biotin</name>
        <dbReference type="ChEBI" id="CHEBI:57586"/>
    </cofactor>
</comment>
<dbReference type="InterPro" id="IPR048429">
    <property type="entry name" value="MCC_alpha_BT"/>
</dbReference>
<dbReference type="Pfam" id="PF00289">
    <property type="entry name" value="Biotin_carb_N"/>
    <property type="match status" value="1"/>
</dbReference>
<dbReference type="Pfam" id="PF02785">
    <property type="entry name" value="Biotin_carb_C"/>
    <property type="match status" value="1"/>
</dbReference>
<organism evidence="11 12">
    <name type="scientific">Ferruginivarius sediminum</name>
    <dbReference type="NCBI Taxonomy" id="2661937"/>
    <lineage>
        <taxon>Bacteria</taxon>
        <taxon>Pseudomonadati</taxon>
        <taxon>Pseudomonadota</taxon>
        <taxon>Alphaproteobacteria</taxon>
        <taxon>Rhodospirillales</taxon>
        <taxon>Rhodospirillaceae</taxon>
        <taxon>Ferruginivarius</taxon>
    </lineage>
</organism>
<dbReference type="InterPro" id="IPR011764">
    <property type="entry name" value="Biotin_carboxylation_dom"/>
</dbReference>